<evidence type="ECO:0000313" key="2">
    <source>
        <dbReference type="Proteomes" id="UP000814140"/>
    </source>
</evidence>
<accession>A0ACB8TGM5</accession>
<organism evidence="1 2">
    <name type="scientific">Artomyces pyxidatus</name>
    <dbReference type="NCBI Taxonomy" id="48021"/>
    <lineage>
        <taxon>Eukaryota</taxon>
        <taxon>Fungi</taxon>
        <taxon>Dikarya</taxon>
        <taxon>Basidiomycota</taxon>
        <taxon>Agaricomycotina</taxon>
        <taxon>Agaricomycetes</taxon>
        <taxon>Russulales</taxon>
        <taxon>Auriscalpiaceae</taxon>
        <taxon>Artomyces</taxon>
    </lineage>
</organism>
<comment type="caution">
    <text evidence="1">The sequence shown here is derived from an EMBL/GenBank/DDBJ whole genome shotgun (WGS) entry which is preliminary data.</text>
</comment>
<dbReference type="Proteomes" id="UP000814140">
    <property type="component" value="Unassembled WGS sequence"/>
</dbReference>
<keyword evidence="2" id="KW-1185">Reference proteome</keyword>
<evidence type="ECO:0000313" key="1">
    <source>
        <dbReference type="EMBL" id="KAI0067554.1"/>
    </source>
</evidence>
<proteinExistence type="predicted"/>
<name>A0ACB8TGM5_9AGAM</name>
<sequence length="769" mass="84012">MSNTITTTASQVLVLFREPSTSRKAAVDRRFAATHPSIGVLRKMAVKLMYDPDFLDIWRGRNVFFWLELKFHLIQSRAERRAEDARERATLATQAPCITIEAAPTVTESVQFDSPPPSPLPEFEFSPGPSPSASTFSAATSVASDFVAAKLPDVDLLASDVNLFAQSATFSELFASSSSGRSLHTIDLVPATPVLVVHVSSPPVKVSKSSAFGVDDLQPIKILGAGAFGTVYLAKDRSTGMKLAVKVIPKTTGMLEVFLAEQEALRALAGRKGFLPLHASWHDQQFFYLATEYCANGDLMSEMDRWGRMPALYVRHLAAELILALDDLHSQGMIHRDIKPENVLFDDQGHLLIADFGLVRIFGDKTRPPQTRYAAFDVNDVTPPHSTRQACGSLNFMAPEMLKMEPYSYGVDFWAMGVLLFFLLTGRMPFGAEFHNRADIVMSSIMGEDIRFEESDYVDSEMQDFVRSLLAKDPASRPTVHAMKAHPVFSNMDWPSMAAGTVKPPSVPVPHKTRSSGAGLVIPSGKAYAAGDDPFPNYTYTSPILRPSPNAISTPLSPLPLVSDPPRRLSKTTTSFTPEAAPTIAATTQAPKPPKFDALRKFFAKRFGGNKTAKTFTGPILGVITKTVTVTVQAFQSSSTNSSSPHIPQPNLASSPSSHSYSSSRSSNFLPPLTIYNILEPECNRTPIPAIPASESGGWTPQPRITDSMLPRPSSLMLRWMERGFDGTQIKATKRTPVERVRRWLRRATGTKGGSTAKAGGARRRVPIA</sequence>
<gene>
    <name evidence="1" type="ORF">BV25DRAFT_1818920</name>
</gene>
<dbReference type="EMBL" id="MU277189">
    <property type="protein sequence ID" value="KAI0067554.1"/>
    <property type="molecule type" value="Genomic_DNA"/>
</dbReference>
<reference evidence="1" key="1">
    <citation type="submission" date="2021-03" db="EMBL/GenBank/DDBJ databases">
        <authorList>
            <consortium name="DOE Joint Genome Institute"/>
            <person name="Ahrendt S."/>
            <person name="Looney B.P."/>
            <person name="Miyauchi S."/>
            <person name="Morin E."/>
            <person name="Drula E."/>
            <person name="Courty P.E."/>
            <person name="Chicoki N."/>
            <person name="Fauchery L."/>
            <person name="Kohler A."/>
            <person name="Kuo A."/>
            <person name="Labutti K."/>
            <person name="Pangilinan J."/>
            <person name="Lipzen A."/>
            <person name="Riley R."/>
            <person name="Andreopoulos W."/>
            <person name="He G."/>
            <person name="Johnson J."/>
            <person name="Barry K.W."/>
            <person name="Grigoriev I.V."/>
            <person name="Nagy L."/>
            <person name="Hibbett D."/>
            <person name="Henrissat B."/>
            <person name="Matheny P.B."/>
            <person name="Labbe J."/>
            <person name="Martin F."/>
        </authorList>
    </citation>
    <scope>NUCLEOTIDE SEQUENCE</scope>
    <source>
        <strain evidence="1">HHB10654</strain>
    </source>
</reference>
<protein>
    <submittedName>
        <fullName evidence="1">Kinase-like protein</fullName>
    </submittedName>
</protein>
<reference evidence="1" key="2">
    <citation type="journal article" date="2022" name="New Phytol.">
        <title>Evolutionary transition to the ectomycorrhizal habit in the genomes of a hyperdiverse lineage of mushroom-forming fungi.</title>
        <authorList>
            <person name="Looney B."/>
            <person name="Miyauchi S."/>
            <person name="Morin E."/>
            <person name="Drula E."/>
            <person name="Courty P.E."/>
            <person name="Kohler A."/>
            <person name="Kuo A."/>
            <person name="LaButti K."/>
            <person name="Pangilinan J."/>
            <person name="Lipzen A."/>
            <person name="Riley R."/>
            <person name="Andreopoulos W."/>
            <person name="He G."/>
            <person name="Johnson J."/>
            <person name="Nolan M."/>
            <person name="Tritt A."/>
            <person name="Barry K.W."/>
            <person name="Grigoriev I.V."/>
            <person name="Nagy L.G."/>
            <person name="Hibbett D."/>
            <person name="Henrissat B."/>
            <person name="Matheny P.B."/>
            <person name="Labbe J."/>
            <person name="Martin F.M."/>
        </authorList>
    </citation>
    <scope>NUCLEOTIDE SEQUENCE</scope>
    <source>
        <strain evidence="1">HHB10654</strain>
    </source>
</reference>